<dbReference type="RefSeq" id="WP_067656182.1">
    <property type="nucleotide sequence ID" value="NZ_FQXG01000003.1"/>
</dbReference>
<dbReference type="GO" id="GO:0032259">
    <property type="term" value="P:methylation"/>
    <property type="evidence" value="ECO:0007669"/>
    <property type="project" value="UniProtKB-KW"/>
</dbReference>
<reference evidence="6" key="1">
    <citation type="submission" date="2016-11" db="EMBL/GenBank/DDBJ databases">
        <authorList>
            <person name="Varghese N."/>
            <person name="Submissions S."/>
        </authorList>
    </citation>
    <scope>NUCLEOTIDE SEQUENCE [LARGE SCALE GENOMIC DNA]</scope>
    <source>
        <strain evidence="6">DSM 16917</strain>
    </source>
</reference>
<evidence type="ECO:0000256" key="3">
    <source>
        <dbReference type="ARBA" id="ARBA00022747"/>
    </source>
</evidence>
<evidence type="ECO:0000313" key="6">
    <source>
        <dbReference type="Proteomes" id="UP000184268"/>
    </source>
</evidence>
<keyword evidence="2 5" id="KW-0808">Transferase</keyword>
<dbReference type="EMBL" id="FQXG01000003">
    <property type="protein sequence ID" value="SHH51884.1"/>
    <property type="molecule type" value="Genomic_DNA"/>
</dbReference>
<keyword evidence="6" id="KW-1185">Reference proteome</keyword>
<accession>A0A1M5TME5</accession>
<evidence type="ECO:0000313" key="5">
    <source>
        <dbReference type="EMBL" id="SHH51884.1"/>
    </source>
</evidence>
<dbReference type="STRING" id="299255.SAMN02745129_2203"/>
<keyword evidence="1 5" id="KW-0489">Methyltransferase</keyword>
<dbReference type="GO" id="GO:0009307">
    <property type="term" value="P:DNA restriction-modification system"/>
    <property type="evidence" value="ECO:0007669"/>
    <property type="project" value="UniProtKB-KW"/>
</dbReference>
<dbReference type="SUPFAM" id="SSF53335">
    <property type="entry name" value="S-adenosyl-L-methionine-dependent methyltransferases"/>
    <property type="match status" value="1"/>
</dbReference>
<evidence type="ECO:0000256" key="2">
    <source>
        <dbReference type="ARBA" id="ARBA00022679"/>
    </source>
</evidence>
<sequence length="469" mass="51743">MDWVRNKIEKGLEVATKTLKVQRIRKDDPTKRKLVISTNLILMTGMLPGTHVQVGSLGTGKGMRIVSCSADQPGAKLVHQRDYTRAKGIVHEALFDIRKQALLQEALLNATHVRVTFRRNEVLIEPVEREAATPANLNTFVACTGGVDVACLEQHGFEVSAVLEYRPQEARDSVDKTETGAMSALANASNLKYLFNEDIYHADMQRIAELVSENIAHLHLSLQCDDFSPLKSKKERERAVNELATTMDMVFPAIDLIRNIDAPTLMVENVEGFGSSPLGIAFATQLRRMGYTVYQNVCLGKEQAGLTTRKRWYLVATKLAAPFHWPEQATSALHAWNDVVAPRLHQCKDVTENSSVQKAIGTPRLRVIAEGDATSPTLTKSQDRGTKDSVYIQTADNRIYKPSMEILRLLQGIPASFTTEMLTNETATEVIGQSIDVPMHGRIVAALKRHIEAAQAALTTPRALTAAAA</sequence>
<keyword evidence="3" id="KW-0680">Restriction system</keyword>
<dbReference type="Pfam" id="PF00145">
    <property type="entry name" value="DNA_methylase"/>
    <property type="match status" value="1"/>
</dbReference>
<gene>
    <name evidence="5" type="ORF">SAMN02745129_2203</name>
</gene>
<name>A0A1M5TME5_9GAMM</name>
<evidence type="ECO:0000256" key="4">
    <source>
        <dbReference type="ARBA" id="ARBA00047422"/>
    </source>
</evidence>
<proteinExistence type="predicted"/>
<dbReference type="InterPro" id="IPR029063">
    <property type="entry name" value="SAM-dependent_MTases_sf"/>
</dbReference>
<dbReference type="OrthoDB" id="6626358at2"/>
<evidence type="ECO:0000256" key="1">
    <source>
        <dbReference type="ARBA" id="ARBA00022603"/>
    </source>
</evidence>
<dbReference type="GO" id="GO:0003886">
    <property type="term" value="F:DNA (cytosine-5-)-methyltransferase activity"/>
    <property type="evidence" value="ECO:0007669"/>
    <property type="project" value="UniProtKB-EC"/>
</dbReference>
<comment type="catalytic activity">
    <reaction evidence="4">
        <text>a 2'-deoxycytidine in DNA + S-adenosyl-L-methionine = a 5-methyl-2'-deoxycytidine in DNA + S-adenosyl-L-homocysteine + H(+)</text>
        <dbReference type="Rhea" id="RHEA:13681"/>
        <dbReference type="Rhea" id="RHEA-COMP:11369"/>
        <dbReference type="Rhea" id="RHEA-COMP:11370"/>
        <dbReference type="ChEBI" id="CHEBI:15378"/>
        <dbReference type="ChEBI" id="CHEBI:57856"/>
        <dbReference type="ChEBI" id="CHEBI:59789"/>
        <dbReference type="ChEBI" id="CHEBI:85452"/>
        <dbReference type="ChEBI" id="CHEBI:85454"/>
        <dbReference type="EC" id="2.1.1.37"/>
    </reaction>
</comment>
<dbReference type="Gene3D" id="3.40.50.150">
    <property type="entry name" value="Vaccinia Virus protein VP39"/>
    <property type="match status" value="1"/>
</dbReference>
<dbReference type="Proteomes" id="UP000184268">
    <property type="component" value="Unassembled WGS sequence"/>
</dbReference>
<organism evidence="5 6">
    <name type="scientific">Ferrimonas marina</name>
    <dbReference type="NCBI Taxonomy" id="299255"/>
    <lineage>
        <taxon>Bacteria</taxon>
        <taxon>Pseudomonadati</taxon>
        <taxon>Pseudomonadota</taxon>
        <taxon>Gammaproteobacteria</taxon>
        <taxon>Alteromonadales</taxon>
        <taxon>Ferrimonadaceae</taxon>
        <taxon>Ferrimonas</taxon>
    </lineage>
</organism>
<dbReference type="AlphaFoldDB" id="A0A1M5TME5"/>
<dbReference type="InterPro" id="IPR001525">
    <property type="entry name" value="C5_MeTfrase"/>
</dbReference>
<protein>
    <submittedName>
        <fullName evidence="5">DNA (Cytosine-5)-methyltransferase 1</fullName>
    </submittedName>
</protein>